<dbReference type="SMR" id="A0A8T3AH27"/>
<dbReference type="Pfam" id="PF13639">
    <property type="entry name" value="zf-RING_2"/>
    <property type="match status" value="1"/>
</dbReference>
<evidence type="ECO:0000256" key="10">
    <source>
        <dbReference type="SAM" id="Phobius"/>
    </source>
</evidence>
<dbReference type="InterPro" id="IPR013083">
    <property type="entry name" value="Znf_RING/FYVE/PHD"/>
</dbReference>
<proteinExistence type="predicted"/>
<dbReference type="Gene3D" id="3.30.40.10">
    <property type="entry name" value="Zinc/RING finger domain, C3HC4 (zinc finger)"/>
    <property type="match status" value="1"/>
</dbReference>
<evidence type="ECO:0000259" key="11">
    <source>
        <dbReference type="PROSITE" id="PS50089"/>
    </source>
</evidence>
<comment type="subcellular location">
    <subcellularLocation>
        <location evidence="1">Membrane</location>
    </subcellularLocation>
</comment>
<dbReference type="PANTHER" id="PTHR46539">
    <property type="entry name" value="E3 UBIQUITIN-PROTEIN LIGASE ATL42"/>
    <property type="match status" value="1"/>
</dbReference>
<evidence type="ECO:0000256" key="1">
    <source>
        <dbReference type="ARBA" id="ARBA00004370"/>
    </source>
</evidence>
<dbReference type="OrthoDB" id="8062037at2759"/>
<dbReference type="AlphaFoldDB" id="A0A8T3AH27"/>
<feature type="domain" description="RING-type" evidence="11">
    <location>
        <begin position="80"/>
        <end position="122"/>
    </location>
</feature>
<evidence type="ECO:0000256" key="7">
    <source>
        <dbReference type="ARBA" id="ARBA00023136"/>
    </source>
</evidence>
<keyword evidence="13" id="KW-1185">Reference proteome</keyword>
<dbReference type="SMART" id="SM00184">
    <property type="entry name" value="RING"/>
    <property type="match status" value="1"/>
</dbReference>
<feature type="compositionally biased region" description="Low complexity" evidence="9">
    <location>
        <begin position="161"/>
        <end position="171"/>
    </location>
</feature>
<name>A0A8T3AH27_DENNO</name>
<dbReference type="EMBL" id="JAGYWB010000017">
    <property type="protein sequence ID" value="KAI0495052.1"/>
    <property type="molecule type" value="Genomic_DNA"/>
</dbReference>
<feature type="region of interest" description="Disordered" evidence="9">
    <location>
        <begin position="157"/>
        <end position="178"/>
    </location>
</feature>
<accession>A0A8T3AH27</accession>
<organism evidence="12 13">
    <name type="scientific">Dendrobium nobile</name>
    <name type="common">Orchid</name>
    <dbReference type="NCBI Taxonomy" id="94219"/>
    <lineage>
        <taxon>Eukaryota</taxon>
        <taxon>Viridiplantae</taxon>
        <taxon>Streptophyta</taxon>
        <taxon>Embryophyta</taxon>
        <taxon>Tracheophyta</taxon>
        <taxon>Spermatophyta</taxon>
        <taxon>Magnoliopsida</taxon>
        <taxon>Liliopsida</taxon>
        <taxon>Asparagales</taxon>
        <taxon>Orchidaceae</taxon>
        <taxon>Epidendroideae</taxon>
        <taxon>Malaxideae</taxon>
        <taxon>Dendrobiinae</taxon>
        <taxon>Dendrobium</taxon>
    </lineage>
</organism>
<dbReference type="PANTHER" id="PTHR46539:SF1">
    <property type="entry name" value="E3 UBIQUITIN-PROTEIN LIGASE ATL42"/>
    <property type="match status" value="1"/>
</dbReference>
<keyword evidence="4 8" id="KW-0863">Zinc-finger</keyword>
<dbReference type="InterPro" id="IPR001841">
    <property type="entry name" value="Znf_RING"/>
</dbReference>
<dbReference type="SUPFAM" id="SSF57850">
    <property type="entry name" value="RING/U-box"/>
    <property type="match status" value="1"/>
</dbReference>
<dbReference type="Proteomes" id="UP000829196">
    <property type="component" value="Unassembled WGS sequence"/>
</dbReference>
<sequence>MATLTELNNSDPPVTLSNIFPIKIVLPGVAVLSILFLIVLMIYFRVKNQSDPISSSRVALDTAILNALPITVFNSTESECAICLADLADGELGRLLPQCNHGFHQSCIDKWFLVNSTCPTCRSPVDPPQKLPASYYGAKSVTLVMEAANTDIKEGTLQPKASSTAAEVESSALEHRTEEIRTPAMASLGWLRSMVSSSCSSRVWDVELGQGGVAGGRN</sequence>
<dbReference type="PROSITE" id="PS50089">
    <property type="entry name" value="ZF_RING_2"/>
    <property type="match status" value="1"/>
</dbReference>
<dbReference type="GO" id="GO:0008270">
    <property type="term" value="F:zinc ion binding"/>
    <property type="evidence" value="ECO:0007669"/>
    <property type="project" value="UniProtKB-KW"/>
</dbReference>
<feature type="transmembrane region" description="Helical" evidence="10">
    <location>
        <begin position="20"/>
        <end position="44"/>
    </location>
</feature>
<gene>
    <name evidence="12" type="ORF">KFK09_025199</name>
</gene>
<protein>
    <recommendedName>
        <fullName evidence="11">RING-type domain-containing protein</fullName>
    </recommendedName>
</protein>
<keyword evidence="3" id="KW-0479">Metal-binding</keyword>
<evidence type="ECO:0000256" key="4">
    <source>
        <dbReference type="ARBA" id="ARBA00022771"/>
    </source>
</evidence>
<evidence type="ECO:0000313" key="12">
    <source>
        <dbReference type="EMBL" id="KAI0495052.1"/>
    </source>
</evidence>
<keyword evidence="7 10" id="KW-0472">Membrane</keyword>
<dbReference type="CDD" id="cd16461">
    <property type="entry name" value="RING-H2_EL5-like"/>
    <property type="match status" value="1"/>
</dbReference>
<evidence type="ECO:0000256" key="5">
    <source>
        <dbReference type="ARBA" id="ARBA00022833"/>
    </source>
</evidence>
<evidence type="ECO:0000256" key="6">
    <source>
        <dbReference type="ARBA" id="ARBA00022989"/>
    </source>
</evidence>
<evidence type="ECO:0000256" key="9">
    <source>
        <dbReference type="SAM" id="MobiDB-lite"/>
    </source>
</evidence>
<reference evidence="12" key="1">
    <citation type="journal article" date="2022" name="Front. Genet.">
        <title>Chromosome-Scale Assembly of the Dendrobium nobile Genome Provides Insights Into the Molecular Mechanism of the Biosynthesis of the Medicinal Active Ingredient of Dendrobium.</title>
        <authorList>
            <person name="Xu Q."/>
            <person name="Niu S.-C."/>
            <person name="Li K.-L."/>
            <person name="Zheng P.-J."/>
            <person name="Zhang X.-J."/>
            <person name="Jia Y."/>
            <person name="Liu Y."/>
            <person name="Niu Y.-X."/>
            <person name="Yu L.-H."/>
            <person name="Chen D.-F."/>
            <person name="Zhang G.-Q."/>
        </authorList>
    </citation>
    <scope>NUCLEOTIDE SEQUENCE</scope>
    <source>
        <tissue evidence="12">Leaf</tissue>
    </source>
</reference>
<dbReference type="GO" id="GO:0016020">
    <property type="term" value="C:membrane"/>
    <property type="evidence" value="ECO:0007669"/>
    <property type="project" value="UniProtKB-SubCell"/>
</dbReference>
<comment type="caution">
    <text evidence="12">The sequence shown here is derived from an EMBL/GenBank/DDBJ whole genome shotgun (WGS) entry which is preliminary data.</text>
</comment>
<evidence type="ECO:0000256" key="8">
    <source>
        <dbReference type="PROSITE-ProRule" id="PRU00175"/>
    </source>
</evidence>
<keyword evidence="6 10" id="KW-1133">Transmembrane helix</keyword>
<keyword evidence="5" id="KW-0862">Zinc</keyword>
<evidence type="ECO:0000256" key="2">
    <source>
        <dbReference type="ARBA" id="ARBA00022692"/>
    </source>
</evidence>
<evidence type="ECO:0000313" key="13">
    <source>
        <dbReference type="Proteomes" id="UP000829196"/>
    </source>
</evidence>
<evidence type="ECO:0000256" key="3">
    <source>
        <dbReference type="ARBA" id="ARBA00022723"/>
    </source>
</evidence>
<keyword evidence="2 10" id="KW-0812">Transmembrane</keyword>